<keyword evidence="1" id="KW-0732">Signal</keyword>
<organism evidence="2 3">
    <name type="scientific">Paramarasmius palmivorus</name>
    <dbReference type="NCBI Taxonomy" id="297713"/>
    <lineage>
        <taxon>Eukaryota</taxon>
        <taxon>Fungi</taxon>
        <taxon>Dikarya</taxon>
        <taxon>Basidiomycota</taxon>
        <taxon>Agaricomycotina</taxon>
        <taxon>Agaricomycetes</taxon>
        <taxon>Agaricomycetidae</taxon>
        <taxon>Agaricales</taxon>
        <taxon>Marasmiineae</taxon>
        <taxon>Marasmiaceae</taxon>
        <taxon>Paramarasmius</taxon>
    </lineage>
</organism>
<protein>
    <recommendedName>
        <fullName evidence="4">Tail specific protease domain-containing protein</fullName>
    </recommendedName>
</protein>
<evidence type="ECO:0000313" key="2">
    <source>
        <dbReference type="EMBL" id="KAK7050012.1"/>
    </source>
</evidence>
<dbReference type="PANTHER" id="PTHR37049">
    <property type="entry name" value="PEPTIDASE S41 FAMILY PROTEIN"/>
    <property type="match status" value="1"/>
</dbReference>
<accession>A0AAW0DEY4</accession>
<dbReference type="PANTHER" id="PTHR37049:SF4">
    <property type="entry name" value="RHODANESE DOMAIN-CONTAINING PROTEIN"/>
    <property type="match status" value="1"/>
</dbReference>
<sequence>MPTHSSLFLVLLALQYGVRGAPSAAPADPCAKIAGKNFVPPADALACEKSFPFNETLRQNILTNVARVFDFFTFESYYLDSPPPFQESTADIRAMVNKLNTTVYETDYDFNKDLFDFTNQLNDGHTRWLPDCIGFFQNILPTPVVSLEVDGVQGVYVAPDAVEFISQLGAEYTDFFDSIGFDWKRLAGAKITAIEDQDPYDYVDFIAKTVSGNYLDHGVRVNSVFSSYRIAANTFSQRLGDLAGPSGVQRTSLKFKLIPVNSTTEETVTVPYLANFLGNSFTDKDSFWANNCAATDQTNGIDRRAESTFLPRKPLRPVASIIIDKAHSVNINLPGPFHPNLPELPGSDHVIKNYILPDGETGVMFVGSFGPSEADGFDQFQVDVVDAINAFKSAGVSRLLIDLSNNGGSYHVSFQC</sequence>
<reference evidence="2 3" key="1">
    <citation type="submission" date="2024-01" db="EMBL/GenBank/DDBJ databases">
        <title>A draft genome for a cacao thread blight-causing isolate of Paramarasmius palmivorus.</title>
        <authorList>
            <person name="Baruah I.K."/>
            <person name="Bukari Y."/>
            <person name="Amoako-Attah I."/>
            <person name="Meinhardt L.W."/>
            <person name="Bailey B.A."/>
            <person name="Cohen S.P."/>
        </authorList>
    </citation>
    <scope>NUCLEOTIDE SEQUENCE [LARGE SCALE GENOMIC DNA]</scope>
    <source>
        <strain evidence="2 3">GH-12</strain>
    </source>
</reference>
<dbReference type="SUPFAM" id="SSF52096">
    <property type="entry name" value="ClpP/crotonase"/>
    <property type="match status" value="1"/>
</dbReference>
<gene>
    <name evidence="2" type="ORF">VNI00_005443</name>
</gene>
<evidence type="ECO:0000313" key="3">
    <source>
        <dbReference type="Proteomes" id="UP001383192"/>
    </source>
</evidence>
<proteinExistence type="predicted"/>
<feature type="signal peptide" evidence="1">
    <location>
        <begin position="1"/>
        <end position="20"/>
    </location>
</feature>
<keyword evidence="3" id="KW-1185">Reference proteome</keyword>
<dbReference type="AlphaFoldDB" id="A0AAW0DEY4"/>
<dbReference type="Proteomes" id="UP001383192">
    <property type="component" value="Unassembled WGS sequence"/>
</dbReference>
<evidence type="ECO:0000256" key="1">
    <source>
        <dbReference type="SAM" id="SignalP"/>
    </source>
</evidence>
<dbReference type="InterPro" id="IPR029045">
    <property type="entry name" value="ClpP/crotonase-like_dom_sf"/>
</dbReference>
<evidence type="ECO:0008006" key="4">
    <source>
        <dbReference type="Google" id="ProtNLM"/>
    </source>
</evidence>
<feature type="chain" id="PRO_5043810480" description="Tail specific protease domain-containing protein" evidence="1">
    <location>
        <begin position="21"/>
        <end position="416"/>
    </location>
</feature>
<name>A0AAW0DEY4_9AGAR</name>
<dbReference type="EMBL" id="JAYKXP010000015">
    <property type="protein sequence ID" value="KAK7050012.1"/>
    <property type="molecule type" value="Genomic_DNA"/>
</dbReference>
<dbReference type="InterPro" id="IPR052766">
    <property type="entry name" value="S41A_metabolite_peptidase"/>
</dbReference>
<comment type="caution">
    <text evidence="2">The sequence shown here is derived from an EMBL/GenBank/DDBJ whole genome shotgun (WGS) entry which is preliminary data.</text>
</comment>